<reference evidence="9 10" key="1">
    <citation type="submission" date="2011-12" db="EMBL/GenBank/DDBJ databases">
        <title>Whole genome shotgun sequence of Gordonia effusa NBRC 100432.</title>
        <authorList>
            <person name="Yoshida I."/>
            <person name="Takarada H."/>
            <person name="Hosoyama A."/>
            <person name="Tsuchikane K."/>
            <person name="Katsumata H."/>
            <person name="Yamazaki S."/>
            <person name="Fujita N."/>
        </authorList>
    </citation>
    <scope>NUCLEOTIDE SEQUENCE [LARGE SCALE GENOMIC DNA]</scope>
    <source>
        <strain evidence="9 10">NBRC 100432</strain>
    </source>
</reference>
<dbReference type="eggNOG" id="COG1511">
    <property type="taxonomic scope" value="Bacteria"/>
</dbReference>
<organism evidence="9 10">
    <name type="scientific">Gordonia effusa NBRC 100432</name>
    <dbReference type="NCBI Taxonomy" id="1077974"/>
    <lineage>
        <taxon>Bacteria</taxon>
        <taxon>Bacillati</taxon>
        <taxon>Actinomycetota</taxon>
        <taxon>Actinomycetes</taxon>
        <taxon>Mycobacteriales</taxon>
        <taxon>Gordoniaceae</taxon>
        <taxon>Gordonia</taxon>
    </lineage>
</organism>
<dbReference type="RefSeq" id="WP_007316506.1">
    <property type="nucleotide sequence ID" value="NZ_BAEH01000020.1"/>
</dbReference>
<evidence type="ECO:0000313" key="10">
    <source>
        <dbReference type="Proteomes" id="UP000035034"/>
    </source>
</evidence>
<feature type="domain" description="Membrane transport protein MMPL" evidence="8">
    <location>
        <begin position="53"/>
        <end position="383"/>
    </location>
</feature>
<keyword evidence="10" id="KW-1185">Reference proteome</keyword>
<evidence type="ECO:0000259" key="8">
    <source>
        <dbReference type="Pfam" id="PF03176"/>
    </source>
</evidence>
<dbReference type="eggNOG" id="COG2409">
    <property type="taxonomic scope" value="Bacteria"/>
</dbReference>
<feature type="transmembrane region" description="Helical" evidence="7">
    <location>
        <begin position="199"/>
        <end position="216"/>
    </location>
</feature>
<feature type="domain" description="Membrane transport protein MMPL" evidence="8">
    <location>
        <begin position="680"/>
        <end position="997"/>
    </location>
</feature>
<dbReference type="PANTHER" id="PTHR33406">
    <property type="entry name" value="MEMBRANE PROTEIN MJ1562-RELATED"/>
    <property type="match status" value="1"/>
</dbReference>
<evidence type="ECO:0000256" key="2">
    <source>
        <dbReference type="ARBA" id="ARBA00010157"/>
    </source>
</evidence>
<dbReference type="OrthoDB" id="2365435at2"/>
<comment type="similarity">
    <text evidence="2">Belongs to the resistance-nodulation-cell division (RND) (TC 2.A.6) family. MmpL subfamily.</text>
</comment>
<evidence type="ECO:0000256" key="6">
    <source>
        <dbReference type="ARBA" id="ARBA00023136"/>
    </source>
</evidence>
<keyword evidence="4 7" id="KW-0812">Transmembrane</keyword>
<feature type="transmembrane region" description="Helical" evidence="7">
    <location>
        <begin position="331"/>
        <end position="353"/>
    </location>
</feature>
<keyword evidence="5 7" id="KW-1133">Transmembrane helix</keyword>
<dbReference type="Pfam" id="PF03176">
    <property type="entry name" value="MMPL"/>
    <property type="match status" value="2"/>
</dbReference>
<evidence type="ECO:0000256" key="3">
    <source>
        <dbReference type="ARBA" id="ARBA00022475"/>
    </source>
</evidence>
<dbReference type="InterPro" id="IPR050545">
    <property type="entry name" value="Mycobact_MmpL"/>
</dbReference>
<evidence type="ECO:0000313" key="9">
    <source>
        <dbReference type="EMBL" id="GAB17168.1"/>
    </source>
</evidence>
<keyword evidence="3" id="KW-1003">Cell membrane</keyword>
<dbReference type="AlphaFoldDB" id="H0QWG7"/>
<evidence type="ECO:0000256" key="7">
    <source>
        <dbReference type="SAM" id="Phobius"/>
    </source>
</evidence>
<dbReference type="Gene3D" id="1.20.1640.10">
    <property type="entry name" value="Multidrug efflux transporter AcrB transmembrane domain"/>
    <property type="match status" value="2"/>
</dbReference>
<feature type="transmembrane region" description="Helical" evidence="7">
    <location>
        <begin position="301"/>
        <end position="319"/>
    </location>
</feature>
<dbReference type="InterPro" id="IPR004869">
    <property type="entry name" value="MMPL_dom"/>
</dbReference>
<feature type="transmembrane region" description="Helical" evidence="7">
    <location>
        <begin position="890"/>
        <end position="910"/>
    </location>
</feature>
<feature type="transmembrane region" description="Helical" evidence="7">
    <location>
        <begin position="859"/>
        <end position="884"/>
    </location>
</feature>
<gene>
    <name evidence="9" type="ORF">GOEFS_020_00320</name>
</gene>
<feature type="transmembrane region" description="Helical" evidence="7">
    <location>
        <begin position="833"/>
        <end position="852"/>
    </location>
</feature>
<dbReference type="STRING" id="1077974.GOEFS_020_00320"/>
<feature type="transmembrane region" description="Helical" evidence="7">
    <location>
        <begin position="383"/>
        <end position="402"/>
    </location>
</feature>
<accession>H0QWG7</accession>
<comment type="subcellular location">
    <subcellularLocation>
        <location evidence="1">Cell membrane</location>
        <topology evidence="1">Multi-pass membrane protein</topology>
    </subcellularLocation>
</comment>
<comment type="caution">
    <text evidence="9">The sequence shown here is derived from an EMBL/GenBank/DDBJ whole genome shotgun (WGS) entry which is preliminary data.</text>
</comment>
<feature type="transmembrane region" description="Helical" evidence="7">
    <location>
        <begin position="21"/>
        <end position="38"/>
    </location>
</feature>
<proteinExistence type="inferred from homology"/>
<feature type="transmembrane region" description="Helical" evidence="7">
    <location>
        <begin position="965"/>
        <end position="990"/>
    </location>
</feature>
<dbReference type="SUPFAM" id="SSF82866">
    <property type="entry name" value="Multidrug efflux transporter AcrB transmembrane domain"/>
    <property type="match status" value="2"/>
</dbReference>
<dbReference type="EMBL" id="BAEH01000020">
    <property type="protein sequence ID" value="GAB17168.1"/>
    <property type="molecule type" value="Genomic_DNA"/>
</dbReference>
<feature type="transmembrane region" description="Helical" evidence="7">
    <location>
        <begin position="930"/>
        <end position="953"/>
    </location>
</feature>
<feature type="transmembrane region" description="Helical" evidence="7">
    <location>
        <begin position="255"/>
        <end position="274"/>
    </location>
</feature>
<protein>
    <recommendedName>
        <fullName evidence="8">Membrane transport protein MMPL domain-containing protein</fullName>
    </recommendedName>
</protein>
<dbReference type="Proteomes" id="UP000035034">
    <property type="component" value="Unassembled WGS sequence"/>
</dbReference>
<evidence type="ECO:0000256" key="5">
    <source>
        <dbReference type="ARBA" id="ARBA00022989"/>
    </source>
</evidence>
<evidence type="ECO:0000256" key="4">
    <source>
        <dbReference type="ARBA" id="ARBA00022692"/>
    </source>
</evidence>
<sequence>MAHQYSPGFERLGRTVTRHSVLAILIWIGIAAATNLLWPQLESVANEHSVSPFPQDAPSITDMHEMSKAFKQEGADNSLIIAMSNPGGFTLEARARYTALVERLESNEAVTFVQDTLTSPQARDNPAIQKQALSPDGKAWFLLVGLSGSLGSPESMQALKVVKNVVSQTFVGSPTTAQVTGSSATLGDLALQAISDTKVIGVITFILITVLLLLIYRSVFTAALPLLVMGMSMVVARGTVAGLSSLGMPISSSSSALMVVIVAGACVNYTVFFISRYHEYIRAGSPPDVAIAQASGSMTRVILATAATVAIANLAQITLRLKALAASGPAVAVAIGIGFLVTATMLPAVLHLAARRGIGLPRKEAGVKHWRRMAVMVVRRPKTTLAVSVAILAAFAALAPFMRFSYDDRAAQPADTESSAGYRLLDAHFPPDSLMPQYLTVRSNRDLRTPQGLADLDQMAQRITQIPGVTRVVGITRPDGQKLTQATLAWQIATMGRELGRTKGIVDGYAPQMDKMQQLADLISGMASDISPAEVAQLQRTIADGFRQAGTASAQIAQFQQLVDQAAQSGPMLDRLITLAPTLTTTVDALNRAIGVIEPARQALLKWKPCDANSTCVELRKQLATLVSAKNDGALATLTAAAATINQLSADGTKPSALIGSVRSQLSQARTYLSQLDTFKAQYDKMTDTLDRVRALGISTTDAAAMGDRVRQLRQQATDAMGTVTELSAFLQTVGKDAGTPAASGFYLPSGLLSMGDFASAAALFVSSDGKMVRYLVQTSTDPYSEEAMALADRMREVAQQATPNTSLAADTVGVGGLPAILSDLQHVFRLDFIEIIVVTLLIILAVMCLLLRSLVAPLYLLATVLLTYLSALGVGVLVFQVILGQDLYWAVPAMTFVLVVAVGADYNMLFMSRLREEAHAGFRLGVMRAVRSTGSIITSAGMIFAAAMFGMLASGVSTMYQMGLIIGVGVLIDTLIVRSLVVPAIAVLVGTRSWWPAKPTATG</sequence>
<feature type="transmembrane region" description="Helical" evidence="7">
    <location>
        <begin position="223"/>
        <end position="243"/>
    </location>
</feature>
<dbReference type="GO" id="GO:0005886">
    <property type="term" value="C:plasma membrane"/>
    <property type="evidence" value="ECO:0007669"/>
    <property type="project" value="UniProtKB-SubCell"/>
</dbReference>
<keyword evidence="6 7" id="KW-0472">Membrane</keyword>
<evidence type="ECO:0000256" key="1">
    <source>
        <dbReference type="ARBA" id="ARBA00004651"/>
    </source>
</evidence>
<dbReference type="PANTHER" id="PTHR33406:SF6">
    <property type="entry name" value="MEMBRANE PROTEIN YDGH-RELATED"/>
    <property type="match status" value="1"/>
</dbReference>
<name>H0QWG7_9ACTN</name>